<evidence type="ECO:0000256" key="3">
    <source>
        <dbReference type="ARBA" id="ARBA00022597"/>
    </source>
</evidence>
<evidence type="ECO:0000313" key="7">
    <source>
        <dbReference type="EMBL" id="MBM7035428.1"/>
    </source>
</evidence>
<dbReference type="Gene3D" id="3.40.190.10">
    <property type="entry name" value="Periplasmic binding protein-like II"/>
    <property type="match status" value="2"/>
</dbReference>
<dbReference type="Pfam" id="PF13416">
    <property type="entry name" value="SBP_bac_8"/>
    <property type="match status" value="1"/>
</dbReference>
<organism evidence="7 8">
    <name type="scientific">Vibrio ulleungensis</name>
    <dbReference type="NCBI Taxonomy" id="2807619"/>
    <lineage>
        <taxon>Bacteria</taxon>
        <taxon>Pseudomonadati</taxon>
        <taxon>Pseudomonadota</taxon>
        <taxon>Gammaproteobacteria</taxon>
        <taxon>Vibrionales</taxon>
        <taxon>Vibrionaceae</taxon>
        <taxon>Vibrio</taxon>
    </lineage>
</organism>
<dbReference type="SUPFAM" id="SSF53850">
    <property type="entry name" value="Periplasmic binding protein-like II"/>
    <property type="match status" value="1"/>
</dbReference>
<accession>A0ABS2HCV6</accession>
<dbReference type="InterPro" id="IPR006061">
    <property type="entry name" value="SBP_1_CS"/>
</dbReference>
<keyword evidence="2 6" id="KW-0813">Transport</keyword>
<feature type="signal peptide" evidence="6">
    <location>
        <begin position="1"/>
        <end position="20"/>
    </location>
</feature>
<dbReference type="PANTHER" id="PTHR30061">
    <property type="entry name" value="MALTOSE-BINDING PERIPLASMIC PROTEIN"/>
    <property type="match status" value="1"/>
</dbReference>
<dbReference type="EMBL" id="JAFEUM010000001">
    <property type="protein sequence ID" value="MBM7035428.1"/>
    <property type="molecule type" value="Genomic_DNA"/>
</dbReference>
<comment type="function">
    <text evidence="6">Part of the ABC transporter complex MalEFGK involved in maltose/maltodextrin import. Binds maltose and higher maltodextrins.</text>
</comment>
<comment type="subcellular location">
    <subcellularLocation>
        <location evidence="6">Periplasm</location>
    </subcellularLocation>
</comment>
<reference evidence="7 8" key="1">
    <citation type="submission" date="2021-02" db="EMBL/GenBank/DDBJ databases">
        <authorList>
            <person name="Park J.-S."/>
        </authorList>
    </citation>
    <scope>NUCLEOTIDE SEQUENCE [LARGE SCALE GENOMIC DNA]</scope>
    <source>
        <strain evidence="7 8">188UL20-2</strain>
    </source>
</reference>
<sequence length="392" mass="43400">MKKHALLSVAAFCALQTANAAAFSDESITIWMPLDKGQKGMTHAVTTFEQDTGVKVIVEYPDGLEEKYVKASSIGKGPDVMIFAHDRFGGYAEAGLVREVTPSREFKQLFSDYTWEATRYKGKHYGYPITAESISLLYNKDLIDKPLENWEDLHQLDLKLSKQGKKAIAWEIKSPYFTQPLFSAAGAYVFERTETGLDASSTTVNSPQAVETMSFLKSLIDDGIISKDMDYAHAESDFNKGQVAMTINGPWAWANLDKTGINYGVAELPKYKGNPSKPFVGILMAGINSASPNKDLAQEFIEQYLLSIDSLTFMNSQVPIGVPALKSFAEQLSSDERLKASMINAENGELMPNIPEMMAFWSGQNAALTNIIDGRQSVEDALRDLEKRVLQK</sequence>
<keyword evidence="6" id="KW-0574">Periplasm</keyword>
<evidence type="ECO:0000256" key="5">
    <source>
        <dbReference type="ARBA" id="ARBA00030303"/>
    </source>
</evidence>
<dbReference type="InterPro" id="IPR006059">
    <property type="entry name" value="SBP"/>
</dbReference>
<dbReference type="RefSeq" id="WP_205157029.1">
    <property type="nucleotide sequence ID" value="NZ_JAFEUM010000001.1"/>
</dbReference>
<dbReference type="PROSITE" id="PS01037">
    <property type="entry name" value="SBP_BACTERIAL_1"/>
    <property type="match status" value="1"/>
</dbReference>
<evidence type="ECO:0000313" key="8">
    <source>
        <dbReference type="Proteomes" id="UP000809621"/>
    </source>
</evidence>
<comment type="similarity">
    <text evidence="1 6">Belongs to the bacterial solute-binding protein 1 family.</text>
</comment>
<name>A0ABS2HCV6_9VIBR</name>
<dbReference type="InterPro" id="IPR006060">
    <property type="entry name" value="Maltose/Cyclodextrin-bd"/>
</dbReference>
<evidence type="ECO:0000256" key="4">
    <source>
        <dbReference type="ARBA" id="ARBA00022729"/>
    </source>
</evidence>
<keyword evidence="4 6" id="KW-0732">Signal</keyword>
<comment type="caution">
    <text evidence="7">The sequence shown here is derived from an EMBL/GenBank/DDBJ whole genome shotgun (WGS) entry which is preliminary data.</text>
</comment>
<dbReference type="Proteomes" id="UP000809621">
    <property type="component" value="Unassembled WGS sequence"/>
</dbReference>
<proteinExistence type="inferred from homology"/>
<dbReference type="NCBIfam" id="NF007011">
    <property type="entry name" value="PRK09474.1"/>
    <property type="match status" value="1"/>
</dbReference>
<dbReference type="PANTHER" id="PTHR30061:SF50">
    <property type="entry name" value="MALTOSE_MALTODEXTRIN-BINDING PERIPLASMIC PROTEIN"/>
    <property type="match status" value="1"/>
</dbReference>
<evidence type="ECO:0000256" key="1">
    <source>
        <dbReference type="ARBA" id="ARBA00008520"/>
    </source>
</evidence>
<gene>
    <name evidence="7" type="primary">malE</name>
    <name evidence="7" type="ORF">JQC93_03330</name>
</gene>
<keyword evidence="8" id="KW-1185">Reference proteome</keyword>
<keyword evidence="3 6" id="KW-0762">Sugar transport</keyword>
<protein>
    <recommendedName>
        <fullName evidence="5 6">Maltodextrin-binding protein</fullName>
    </recommendedName>
</protein>
<evidence type="ECO:0000256" key="2">
    <source>
        <dbReference type="ARBA" id="ARBA00022448"/>
    </source>
</evidence>
<feature type="chain" id="PRO_5045005519" description="Maltodextrin-binding protein" evidence="6">
    <location>
        <begin position="21"/>
        <end position="392"/>
    </location>
</feature>
<evidence type="ECO:0000256" key="6">
    <source>
        <dbReference type="RuleBase" id="RU365005"/>
    </source>
</evidence>
<dbReference type="PRINTS" id="PR00181">
    <property type="entry name" value="MALTOSEBP"/>
</dbReference>